<dbReference type="PRINTS" id="PR00747">
    <property type="entry name" value="GLYHDRLASE47"/>
</dbReference>
<evidence type="ECO:0000256" key="1">
    <source>
        <dbReference type="ARBA" id="ARBA00001913"/>
    </source>
</evidence>
<evidence type="ECO:0000256" key="18">
    <source>
        <dbReference type="RuleBase" id="RU361193"/>
    </source>
</evidence>
<evidence type="ECO:0000256" key="2">
    <source>
        <dbReference type="ARBA" id="ARBA00004141"/>
    </source>
</evidence>
<dbReference type="Proteomes" id="UP000253551">
    <property type="component" value="Unassembled WGS sequence"/>
</dbReference>
<comment type="caution">
    <text evidence="20">The sequence shown here is derived from an EMBL/GenBank/DDBJ whole genome shotgun (WGS) entry which is preliminary data.</text>
</comment>
<feature type="repeat" description="Solcar" evidence="17">
    <location>
        <begin position="564"/>
        <end position="655"/>
    </location>
</feature>
<evidence type="ECO:0000256" key="7">
    <source>
        <dbReference type="ARBA" id="ARBA00022801"/>
    </source>
</evidence>
<feature type="active site" description="Proton donor" evidence="14">
    <location>
        <position position="171"/>
    </location>
</feature>
<feature type="transmembrane region" description="Helical" evidence="19">
    <location>
        <begin position="5"/>
        <end position="22"/>
    </location>
</feature>
<keyword evidence="8 15" id="KW-0106">Calcium</keyword>
<comment type="catalytic activity">
    <reaction evidence="13">
        <text>N(4)-(alpha-D-Man-(1-&gt;2)-alpha-D-Man-(1-&gt;2)-alpha-D-Man-(1-&gt;3)-[alpha-D-Man-(1-&gt;2)-alpha-D-Man-(1-&gt;3)-[alpha-D-Man-(1-&gt;2)-alpha-D-Man-(1-&gt;6)]-alpha-D-Man-(1-&gt;6)]-beta-D-Man-(1-&gt;4)-beta-D-GlcNAc-(1-&gt;4)-beta-D-GlcNAc)-L-asparaginyl-[protein] (N-glucan mannose isomer 9A1,2,3B1,2,3) + 4 H2O = N(4)-(alpha-D-Man-(1-&gt;3)-[alpha-D-Man-(1-&gt;3)-[alpha-D-Man-(1-&gt;6)]-alpha-D-Man-(1-&gt;6)]-beta-D-Man-(1-&gt;4)-beta-D-GlcNAc-(1-&gt;4)-beta-D-GlcNAc)-L-asparaginyl-[protein] (N-glucan mannose isomer 5A1,2) + 4 beta-D-mannose</text>
        <dbReference type="Rhea" id="RHEA:56008"/>
        <dbReference type="Rhea" id="RHEA-COMP:14356"/>
        <dbReference type="Rhea" id="RHEA-COMP:14367"/>
        <dbReference type="ChEBI" id="CHEBI:15377"/>
        <dbReference type="ChEBI" id="CHEBI:28563"/>
        <dbReference type="ChEBI" id="CHEBI:59087"/>
        <dbReference type="ChEBI" id="CHEBI:139493"/>
        <dbReference type="EC" id="3.2.1.113"/>
    </reaction>
</comment>
<dbReference type="EMBL" id="PJQM01004574">
    <property type="protein sequence ID" value="RCH83991.1"/>
    <property type="molecule type" value="Genomic_DNA"/>
</dbReference>
<dbReference type="InterPro" id="IPR050749">
    <property type="entry name" value="Glycosyl_Hydrolase_47"/>
</dbReference>
<comment type="subcellular location">
    <subcellularLocation>
        <location evidence="2">Membrane</location>
        <topology evidence="2">Multi-pass membrane protein</topology>
    </subcellularLocation>
</comment>
<dbReference type="PANTHER" id="PTHR11742">
    <property type="entry name" value="MANNOSYL-OLIGOSACCHARIDE ALPHA-1,2-MANNOSIDASE-RELATED"/>
    <property type="match status" value="1"/>
</dbReference>
<dbReference type="Pfam" id="PF01532">
    <property type="entry name" value="Glyco_hydro_47"/>
    <property type="match status" value="1"/>
</dbReference>
<dbReference type="OrthoDB" id="8118055at2759"/>
<gene>
    <name evidence="20" type="primary">MNS1</name>
    <name evidence="20" type="ORF">CU098_002150</name>
</gene>
<feature type="active site" evidence="14">
    <location>
        <position position="307"/>
    </location>
</feature>
<evidence type="ECO:0000256" key="11">
    <source>
        <dbReference type="ARBA" id="ARBA00023157"/>
    </source>
</evidence>
<accession>A0A367J2P2</accession>
<evidence type="ECO:0000313" key="20">
    <source>
        <dbReference type="EMBL" id="RCH83991.1"/>
    </source>
</evidence>
<dbReference type="EC" id="3.2.1.-" evidence="18"/>
<keyword evidence="10 17" id="KW-0472">Membrane</keyword>
<comment type="cofactor">
    <cofactor evidence="1 15">
        <name>Ca(2+)</name>
        <dbReference type="ChEBI" id="CHEBI:29108"/>
    </cofactor>
</comment>
<feature type="active site" description="Proton donor" evidence="14">
    <location>
        <position position="426"/>
    </location>
</feature>
<dbReference type="SUPFAM" id="SSF103506">
    <property type="entry name" value="Mitochondrial carrier"/>
    <property type="match status" value="1"/>
</dbReference>
<sequence>SQRRNLIICTSILFILFFFYLHNTTNTTNNTLQPEEHHVKVEPLEPVVPLKPVEPIKAVEPLVPLDILFTQHPLPESLYPTDSLTAHRQQQVVKAFVHAWKGYSQDAFGKDEYQPLTHKGHDWAPGGLGLMMIDALDTIMLMNLTEEYQQVRHWVANDLDFNKEQDVNVFETTIRILGGLLSAYHLSGEDKLYLEKAVDLADRLMPAFDSTTGVPYNGVVLSNGHVATHGEPSSTAEATTLQLEFKYLSHLTGDDKYWKAVEKAMDVVLDLTKDNKNLALDGLVPIFIDPDRGYFPTREVRLGSRGDSYYEYLLKQYLQTNKTEHRYREEYDKAVDGIKKHLIQHSYPSHYTYIAELLDSSNPGNKHPKMDHLVCFMGGSFVLGATEGDTVHGADVKDSEDVRLGEEITRTCYEMYNMTETGLASEIVYFNSGSQIDSPDMDIHTRDRHNLLRPEALESIFLLYRMTGDNIYREWGWKIFESFEKHTKLEEGGYSALKDVTSVPARRDNRMDTFFLAETLKYLYLLFSPDDFIPLTHYVLNTEAHPLPTAAINVETQRKEQTIEYIFKSGLAGGTAGCLGKTIIAPLDRVKILFQARNPHFEKYSGRFVGVFEAGKEIFKRNGIMGLFQGHSVTLVRIFPYAAIKFVAYEQIKVILMPTQKQVTSQKQFMAGSL</sequence>
<keyword evidence="21" id="KW-1185">Reference proteome</keyword>
<evidence type="ECO:0000256" key="14">
    <source>
        <dbReference type="PIRSR" id="PIRSR601382-1"/>
    </source>
</evidence>
<evidence type="ECO:0000256" key="6">
    <source>
        <dbReference type="ARBA" id="ARBA00022723"/>
    </source>
</evidence>
<evidence type="ECO:0000313" key="21">
    <source>
        <dbReference type="Proteomes" id="UP000253551"/>
    </source>
</evidence>
<dbReference type="GO" id="GO:0036503">
    <property type="term" value="P:ERAD pathway"/>
    <property type="evidence" value="ECO:0007669"/>
    <property type="project" value="UniProtKB-ARBA"/>
</dbReference>
<comment type="catalytic activity">
    <reaction evidence="12">
        <text>N(4)-(alpha-D-Man-(1-&gt;2)-alpha-D-Man-(1-&gt;2)-alpha-D-Man-(1-&gt;3)-[alpha-D-Man-(1-&gt;3)-[alpha-D-Man-(1-&gt;2)-alpha-D-Man-(1-&gt;6)]-alpha-D-Man-(1-&gt;6)]-beta-D-Man-(1-&gt;4)-beta-D-GlcNAc-(1-&gt;4)-beta-D-GlcNAc)-L-asparaginyl-[protein] (N-glucan mannose isomer 8A1,2,3B1,3) + 3 H2O = N(4)-(alpha-D-Man-(1-&gt;3)-[alpha-D-Man-(1-&gt;3)-[alpha-D-Man-(1-&gt;6)]-alpha-D-Man-(1-&gt;6)]-beta-D-Man-(1-&gt;4)-beta-D-GlcNAc-(1-&gt;4)-beta-D-GlcNAc)-L-asparaginyl-[protein] (N-glucan mannose isomer 5A1,2) + 3 beta-D-mannose</text>
        <dbReference type="Rhea" id="RHEA:56028"/>
        <dbReference type="Rhea" id="RHEA-COMP:14358"/>
        <dbReference type="Rhea" id="RHEA-COMP:14367"/>
        <dbReference type="ChEBI" id="CHEBI:15377"/>
        <dbReference type="ChEBI" id="CHEBI:28563"/>
        <dbReference type="ChEBI" id="CHEBI:59087"/>
        <dbReference type="ChEBI" id="CHEBI:60628"/>
        <dbReference type="EC" id="3.2.1.113"/>
    </reaction>
</comment>
<dbReference type="InterPro" id="IPR036026">
    <property type="entry name" value="Seven-hairpin_glycosidases"/>
</dbReference>
<evidence type="ECO:0000256" key="9">
    <source>
        <dbReference type="ARBA" id="ARBA00022989"/>
    </source>
</evidence>
<dbReference type="Pfam" id="PF00153">
    <property type="entry name" value="Mito_carr"/>
    <property type="match status" value="1"/>
</dbReference>
<evidence type="ECO:0000256" key="16">
    <source>
        <dbReference type="PIRSR" id="PIRSR601382-3"/>
    </source>
</evidence>
<feature type="active site" evidence="14">
    <location>
        <position position="455"/>
    </location>
</feature>
<keyword evidence="6 15" id="KW-0479">Metal-binding</keyword>
<dbReference type="Gene3D" id="1.50.10.10">
    <property type="match status" value="1"/>
</dbReference>
<keyword evidence="18" id="KW-0326">Glycosidase</keyword>
<proteinExistence type="inferred from homology"/>
<feature type="non-terminal residue" evidence="20">
    <location>
        <position position="1"/>
    </location>
</feature>
<dbReference type="STRING" id="4846.A0A367J2P2"/>
<dbReference type="GO" id="GO:0016020">
    <property type="term" value="C:membrane"/>
    <property type="evidence" value="ECO:0007669"/>
    <property type="project" value="UniProtKB-SubCell"/>
</dbReference>
<dbReference type="PANTHER" id="PTHR11742:SF55">
    <property type="entry name" value="ENDOPLASMIC RETICULUM MANNOSYL-OLIGOSACCHARIDE 1,2-ALPHA-MANNOSIDASE"/>
    <property type="match status" value="1"/>
</dbReference>
<evidence type="ECO:0000256" key="4">
    <source>
        <dbReference type="ARBA" id="ARBA00007658"/>
    </source>
</evidence>
<comment type="similarity">
    <text evidence="4 18">Belongs to the glycosyl hydrolase 47 family.</text>
</comment>
<dbReference type="PROSITE" id="PS50920">
    <property type="entry name" value="SOLCAR"/>
    <property type="match status" value="1"/>
</dbReference>
<dbReference type="InterPro" id="IPR023395">
    <property type="entry name" value="MCP_dom_sf"/>
</dbReference>
<name>A0A367J2P2_RHIST</name>
<feature type="binding site" evidence="15">
    <location>
        <position position="542"/>
    </location>
    <ligand>
        <name>Ca(2+)</name>
        <dbReference type="ChEBI" id="CHEBI:29108"/>
    </ligand>
</feature>
<comment type="pathway">
    <text evidence="3">Protein modification; protein glycosylation.</text>
</comment>
<dbReference type="GO" id="GO:0005509">
    <property type="term" value="F:calcium ion binding"/>
    <property type="evidence" value="ECO:0007669"/>
    <property type="project" value="InterPro"/>
</dbReference>
<keyword evidence="11 16" id="KW-1015">Disulfide bond</keyword>
<evidence type="ECO:0000256" key="15">
    <source>
        <dbReference type="PIRSR" id="PIRSR601382-2"/>
    </source>
</evidence>
<feature type="non-terminal residue" evidence="20">
    <location>
        <position position="674"/>
    </location>
</feature>
<evidence type="ECO:0000256" key="8">
    <source>
        <dbReference type="ARBA" id="ARBA00022837"/>
    </source>
</evidence>
<evidence type="ECO:0000256" key="10">
    <source>
        <dbReference type="ARBA" id="ARBA00023136"/>
    </source>
</evidence>
<dbReference type="InterPro" id="IPR001382">
    <property type="entry name" value="Glyco_hydro_47"/>
</dbReference>
<evidence type="ECO:0000256" key="5">
    <source>
        <dbReference type="ARBA" id="ARBA00022692"/>
    </source>
</evidence>
<evidence type="ECO:0000256" key="3">
    <source>
        <dbReference type="ARBA" id="ARBA00004922"/>
    </source>
</evidence>
<dbReference type="InterPro" id="IPR012341">
    <property type="entry name" value="6hp_glycosidase-like_sf"/>
</dbReference>
<keyword evidence="7 18" id="KW-0378">Hydrolase</keyword>
<keyword evidence="9 19" id="KW-1133">Transmembrane helix</keyword>
<dbReference type="InterPro" id="IPR018108">
    <property type="entry name" value="MCP_transmembrane"/>
</dbReference>
<protein>
    <recommendedName>
        <fullName evidence="18">alpha-1,2-Mannosidase</fullName>
        <ecNumber evidence="18">3.2.1.-</ecNumber>
    </recommendedName>
</protein>
<evidence type="ECO:0000256" key="13">
    <source>
        <dbReference type="ARBA" id="ARBA00048605"/>
    </source>
</evidence>
<keyword evidence="5 17" id="KW-0812">Transmembrane</keyword>
<dbReference type="SUPFAM" id="SSF48225">
    <property type="entry name" value="Seven-hairpin glycosidases"/>
    <property type="match status" value="1"/>
</dbReference>
<dbReference type="Gene3D" id="1.50.40.10">
    <property type="entry name" value="Mitochondrial carrier domain"/>
    <property type="match status" value="1"/>
</dbReference>
<evidence type="ECO:0000256" key="12">
    <source>
        <dbReference type="ARBA" id="ARBA00047669"/>
    </source>
</evidence>
<evidence type="ECO:0000256" key="19">
    <source>
        <dbReference type="SAM" id="Phobius"/>
    </source>
</evidence>
<dbReference type="GO" id="GO:0004571">
    <property type="term" value="F:mannosyl-oligosaccharide 1,2-alpha-mannosidase activity"/>
    <property type="evidence" value="ECO:0007669"/>
    <property type="project" value="UniProtKB-EC"/>
</dbReference>
<evidence type="ECO:0000256" key="17">
    <source>
        <dbReference type="PROSITE-ProRule" id="PRU00282"/>
    </source>
</evidence>
<organism evidence="20 21">
    <name type="scientific">Rhizopus stolonifer</name>
    <name type="common">Rhizopus nigricans</name>
    <dbReference type="NCBI Taxonomy" id="4846"/>
    <lineage>
        <taxon>Eukaryota</taxon>
        <taxon>Fungi</taxon>
        <taxon>Fungi incertae sedis</taxon>
        <taxon>Mucoromycota</taxon>
        <taxon>Mucoromycotina</taxon>
        <taxon>Mucoromycetes</taxon>
        <taxon>Mucorales</taxon>
        <taxon>Mucorineae</taxon>
        <taxon>Rhizopodaceae</taxon>
        <taxon>Rhizopus</taxon>
    </lineage>
</organism>
<dbReference type="AlphaFoldDB" id="A0A367J2P2"/>
<dbReference type="GO" id="GO:0005783">
    <property type="term" value="C:endoplasmic reticulum"/>
    <property type="evidence" value="ECO:0007669"/>
    <property type="project" value="TreeGrafter"/>
</dbReference>
<reference evidence="20 21" key="1">
    <citation type="journal article" date="2018" name="G3 (Bethesda)">
        <title>Phylogenetic and Phylogenomic Definition of Rhizopus Species.</title>
        <authorList>
            <person name="Gryganskyi A.P."/>
            <person name="Golan J."/>
            <person name="Dolatabadi S."/>
            <person name="Mondo S."/>
            <person name="Robb S."/>
            <person name="Idnurm A."/>
            <person name="Muszewska A."/>
            <person name="Steczkiewicz K."/>
            <person name="Masonjones S."/>
            <person name="Liao H.L."/>
            <person name="Gajdeczka M.T."/>
            <person name="Anike F."/>
            <person name="Vuek A."/>
            <person name="Anishchenko I.M."/>
            <person name="Voigt K."/>
            <person name="de Hoog G.S."/>
            <person name="Smith M.E."/>
            <person name="Heitman J."/>
            <person name="Vilgalys R."/>
            <person name="Stajich J.E."/>
        </authorList>
    </citation>
    <scope>NUCLEOTIDE SEQUENCE [LARGE SCALE GENOMIC DNA]</scope>
    <source>
        <strain evidence="20 21">LSU 92-RS-03</strain>
    </source>
</reference>
<dbReference type="GO" id="GO:0005975">
    <property type="term" value="P:carbohydrate metabolic process"/>
    <property type="evidence" value="ECO:0007669"/>
    <property type="project" value="InterPro"/>
</dbReference>
<feature type="disulfide bond" evidence="16">
    <location>
        <begin position="375"/>
        <end position="412"/>
    </location>
</feature>